<reference evidence="2 3" key="1">
    <citation type="submission" date="2010-10" db="EMBL/GenBank/DDBJ databases">
        <title>Complete sequence of Frankia sp. EuI1c.</title>
        <authorList>
            <consortium name="US DOE Joint Genome Institute"/>
            <person name="Lucas S."/>
            <person name="Copeland A."/>
            <person name="Lapidus A."/>
            <person name="Cheng J.-F."/>
            <person name="Bruce D."/>
            <person name="Goodwin L."/>
            <person name="Pitluck S."/>
            <person name="Chertkov O."/>
            <person name="Detter J.C."/>
            <person name="Han C."/>
            <person name="Tapia R."/>
            <person name="Land M."/>
            <person name="Hauser L."/>
            <person name="Jeffries C."/>
            <person name="Kyrpides N."/>
            <person name="Ivanova N."/>
            <person name="Mikhailova N."/>
            <person name="Beauchemin N."/>
            <person name="Sen A."/>
            <person name="Sur S.A."/>
            <person name="Gtari M."/>
            <person name="Wall L."/>
            <person name="Tisa L."/>
            <person name="Woyke T."/>
        </authorList>
    </citation>
    <scope>NUCLEOTIDE SEQUENCE [LARGE SCALE GENOMIC DNA]</scope>
    <source>
        <strain evidence="3">DSM 45817 / CECT 9037 / EuI1c</strain>
    </source>
</reference>
<dbReference type="eggNOG" id="COG1928">
    <property type="taxonomic scope" value="Bacteria"/>
</dbReference>
<dbReference type="AlphaFoldDB" id="E3IX85"/>
<gene>
    <name evidence="2" type="ordered locus">FraEuI1c_7018</name>
</gene>
<dbReference type="STRING" id="298654.FraEuI1c_7018"/>
<keyword evidence="3" id="KW-1185">Reference proteome</keyword>
<dbReference type="Proteomes" id="UP000002484">
    <property type="component" value="Chromosome"/>
</dbReference>
<evidence type="ECO:0000256" key="1">
    <source>
        <dbReference type="SAM" id="MobiDB-lite"/>
    </source>
</evidence>
<dbReference type="EMBL" id="CP002299">
    <property type="protein sequence ID" value="ADP84985.1"/>
    <property type="molecule type" value="Genomic_DNA"/>
</dbReference>
<dbReference type="RefSeq" id="WP_013428096.1">
    <property type="nucleotide sequence ID" value="NC_014666.1"/>
</dbReference>
<sequence length="258" mass="27890">MVGGTAVGASGFRPSTSAFQFTNDFPHQPVLTVRIPGLGKGIPIGDASRGLCGGMIFAVRDLFEARREPPPDTVPPGPGSPLYRYIVRRLFDSWDLPRGALRYYRLQATRDADVTWALGRRSGLGRITVVDEWPRVRTDLDSGRLPALGIITVHSADPLKLGLNHQVLAYGYDLVGTTVTLRVYDPNTPLDGADYVFLSFDVANPAGPVPITHNLRVGGRPVRGFFHSTYRWADPASIPAAPDAPDTPPDDPATPANP</sequence>
<evidence type="ECO:0000313" key="2">
    <source>
        <dbReference type="EMBL" id="ADP84985.1"/>
    </source>
</evidence>
<evidence type="ECO:0000313" key="3">
    <source>
        <dbReference type="Proteomes" id="UP000002484"/>
    </source>
</evidence>
<accession>E3IX85</accession>
<dbReference type="HOGENOM" id="CLU_968924_0_0_11"/>
<protein>
    <submittedName>
        <fullName evidence="2">Uncharacterized protein</fullName>
    </submittedName>
</protein>
<name>E3IX85_PSEI1</name>
<dbReference type="KEGG" id="fri:FraEuI1c_7018"/>
<feature type="region of interest" description="Disordered" evidence="1">
    <location>
        <begin position="237"/>
        <end position="258"/>
    </location>
</feature>
<dbReference type="InParanoid" id="E3IX85"/>
<feature type="compositionally biased region" description="Pro residues" evidence="1">
    <location>
        <begin position="245"/>
        <end position="258"/>
    </location>
</feature>
<proteinExistence type="predicted"/>
<organism evidence="2 3">
    <name type="scientific">Pseudofrankia inefficax (strain DSM 45817 / CECT 9037 / DDB 130130 / EuI1c)</name>
    <name type="common">Frankia inefficax</name>
    <dbReference type="NCBI Taxonomy" id="298654"/>
    <lineage>
        <taxon>Bacteria</taxon>
        <taxon>Bacillati</taxon>
        <taxon>Actinomycetota</taxon>
        <taxon>Actinomycetes</taxon>
        <taxon>Frankiales</taxon>
        <taxon>Frankiaceae</taxon>
        <taxon>Pseudofrankia</taxon>
    </lineage>
</organism>